<dbReference type="Proteomes" id="UP000001072">
    <property type="component" value="Unassembled WGS sequence"/>
</dbReference>
<keyword evidence="3" id="KW-1185">Reference proteome</keyword>
<sequence length="167" mass="17504">MTTNNQAESNLDRFNTQLKKTCDRVFNRAGSAPADVRPEMNKPIPGIEQTNPAATNMSDGTTAPCTANSGRGRGRGRGKKTSTITTRASSAARQLAEANKDKTSQTANNIPGENQTTNTSAPNGTSGVSASTEEQPPVSKDASTTVEEMQIELQPSIVAADAKPRGV</sequence>
<feature type="compositionally biased region" description="Polar residues" evidence="1">
    <location>
        <begin position="104"/>
        <end position="134"/>
    </location>
</feature>
<evidence type="ECO:0000313" key="3">
    <source>
        <dbReference type="Proteomes" id="UP000001072"/>
    </source>
</evidence>
<dbReference type="AlphaFoldDB" id="F4SBS4"/>
<accession>F4SBS4</accession>
<reference evidence="3" key="1">
    <citation type="journal article" date="2011" name="Proc. Natl. Acad. Sci. U.S.A.">
        <title>Obligate biotrophy features unraveled by the genomic analysis of rust fungi.</title>
        <authorList>
            <person name="Duplessis S."/>
            <person name="Cuomo C.A."/>
            <person name="Lin Y.-C."/>
            <person name="Aerts A."/>
            <person name="Tisserant E."/>
            <person name="Veneault-Fourrey C."/>
            <person name="Joly D.L."/>
            <person name="Hacquard S."/>
            <person name="Amselem J."/>
            <person name="Cantarel B.L."/>
            <person name="Chiu R."/>
            <person name="Coutinho P.M."/>
            <person name="Feau N."/>
            <person name="Field M."/>
            <person name="Frey P."/>
            <person name="Gelhaye E."/>
            <person name="Goldberg J."/>
            <person name="Grabherr M.G."/>
            <person name="Kodira C.D."/>
            <person name="Kohler A."/>
            <person name="Kuees U."/>
            <person name="Lindquist E.A."/>
            <person name="Lucas S.M."/>
            <person name="Mago R."/>
            <person name="Mauceli E."/>
            <person name="Morin E."/>
            <person name="Murat C."/>
            <person name="Pangilinan J.L."/>
            <person name="Park R."/>
            <person name="Pearson M."/>
            <person name="Quesneville H."/>
            <person name="Rouhier N."/>
            <person name="Sakthikumar S."/>
            <person name="Salamov A.A."/>
            <person name="Schmutz J."/>
            <person name="Selles B."/>
            <person name="Shapiro H."/>
            <person name="Tanguay P."/>
            <person name="Tuskan G.A."/>
            <person name="Henrissat B."/>
            <person name="Van de Peer Y."/>
            <person name="Rouze P."/>
            <person name="Ellis J.G."/>
            <person name="Dodds P.N."/>
            <person name="Schein J.E."/>
            <person name="Zhong S."/>
            <person name="Hamelin R.C."/>
            <person name="Grigoriev I.V."/>
            <person name="Szabo L.J."/>
            <person name="Martin F."/>
        </authorList>
    </citation>
    <scope>NUCLEOTIDE SEQUENCE [LARGE SCALE GENOMIC DNA]</scope>
    <source>
        <strain evidence="3">98AG31 / pathotype 3-4-7</strain>
    </source>
</reference>
<feature type="region of interest" description="Disordered" evidence="1">
    <location>
        <begin position="29"/>
        <end position="167"/>
    </location>
</feature>
<evidence type="ECO:0000256" key="1">
    <source>
        <dbReference type="SAM" id="MobiDB-lite"/>
    </source>
</evidence>
<feature type="compositionally biased region" description="Polar residues" evidence="1">
    <location>
        <begin position="48"/>
        <end position="69"/>
    </location>
</feature>
<gene>
    <name evidence="2" type="ORF">MELLADRAFT_113994</name>
</gene>
<dbReference type="KEGG" id="mlr:MELLADRAFT_113994"/>
<dbReference type="GeneID" id="18925167"/>
<organism evidence="3">
    <name type="scientific">Melampsora larici-populina (strain 98AG31 / pathotype 3-4-7)</name>
    <name type="common">Poplar leaf rust fungus</name>
    <dbReference type="NCBI Taxonomy" id="747676"/>
    <lineage>
        <taxon>Eukaryota</taxon>
        <taxon>Fungi</taxon>
        <taxon>Dikarya</taxon>
        <taxon>Basidiomycota</taxon>
        <taxon>Pucciniomycotina</taxon>
        <taxon>Pucciniomycetes</taxon>
        <taxon>Pucciniales</taxon>
        <taxon>Melampsoraceae</taxon>
        <taxon>Melampsora</taxon>
    </lineage>
</organism>
<evidence type="ECO:0000313" key="2">
    <source>
        <dbReference type="EMBL" id="EGF97916.1"/>
    </source>
</evidence>
<dbReference type="VEuPathDB" id="FungiDB:MELLADRAFT_113994"/>
<feature type="compositionally biased region" description="Low complexity" evidence="1">
    <location>
        <begin position="81"/>
        <end position="93"/>
    </location>
</feature>
<dbReference type="HOGENOM" id="CLU_135751_0_0_1"/>
<name>F4SBS4_MELLP</name>
<dbReference type="EMBL" id="GL883193">
    <property type="protein sequence ID" value="EGF97916.1"/>
    <property type="molecule type" value="Genomic_DNA"/>
</dbReference>
<proteinExistence type="predicted"/>
<dbReference type="InParanoid" id="F4SBS4"/>
<dbReference type="RefSeq" id="XP_007418824.1">
    <property type="nucleotide sequence ID" value="XM_007418762.1"/>
</dbReference>
<protein>
    <submittedName>
        <fullName evidence="2">Uncharacterized protein</fullName>
    </submittedName>
</protein>